<dbReference type="Pfam" id="PF01535">
    <property type="entry name" value="PPR"/>
    <property type="match status" value="3"/>
</dbReference>
<gene>
    <name evidence="6" type="ORF">PVAP13_9KG621200</name>
</gene>
<dbReference type="Pfam" id="PF13812">
    <property type="entry name" value="PPR_3"/>
    <property type="match status" value="1"/>
</dbReference>
<feature type="region of interest" description="Disordered" evidence="4">
    <location>
        <begin position="1"/>
        <end position="27"/>
    </location>
</feature>
<proteinExistence type="predicted"/>
<dbReference type="GO" id="GO:0009451">
    <property type="term" value="P:RNA modification"/>
    <property type="evidence" value="ECO:0007669"/>
    <property type="project" value="InterPro"/>
</dbReference>
<comment type="caution">
    <text evidence="6">The sequence shown here is derived from an EMBL/GenBank/DDBJ whole genome shotgun (WGS) entry which is preliminary data.</text>
</comment>
<dbReference type="FunFam" id="1.25.40.10:FF:000158">
    <property type="entry name" value="pentatricopeptide repeat-containing protein At2g33680"/>
    <property type="match status" value="1"/>
</dbReference>
<feature type="repeat" description="PPR" evidence="3">
    <location>
        <begin position="245"/>
        <end position="279"/>
    </location>
</feature>
<name>A0A8T0NYE5_PANVG</name>
<keyword evidence="5" id="KW-0812">Transmembrane</keyword>
<feature type="transmembrane region" description="Helical" evidence="5">
    <location>
        <begin position="282"/>
        <end position="304"/>
    </location>
</feature>
<dbReference type="PANTHER" id="PTHR47926:SF415">
    <property type="entry name" value="PENTATRICOPEPTIDE REPEAT-CONTAINING PROTEIN"/>
    <property type="match status" value="1"/>
</dbReference>
<feature type="compositionally biased region" description="Polar residues" evidence="4">
    <location>
        <begin position="1"/>
        <end position="11"/>
    </location>
</feature>
<evidence type="ECO:0000256" key="2">
    <source>
        <dbReference type="ARBA" id="ARBA00022946"/>
    </source>
</evidence>
<dbReference type="OrthoDB" id="1372509at2759"/>
<protein>
    <recommendedName>
        <fullName evidence="8">Pentatricopeptide repeat-containing protein</fullName>
    </recommendedName>
</protein>
<evidence type="ECO:0000256" key="4">
    <source>
        <dbReference type="SAM" id="MobiDB-lite"/>
    </source>
</evidence>
<evidence type="ECO:0000313" key="7">
    <source>
        <dbReference type="Proteomes" id="UP000823388"/>
    </source>
</evidence>
<keyword evidence="5" id="KW-1133">Transmembrane helix</keyword>
<keyword evidence="2" id="KW-0809">Transit peptide</keyword>
<feature type="repeat" description="PPR" evidence="3">
    <location>
        <begin position="142"/>
        <end position="176"/>
    </location>
</feature>
<keyword evidence="7" id="KW-1185">Reference proteome</keyword>
<dbReference type="InterPro" id="IPR046960">
    <property type="entry name" value="PPR_At4g14850-like_plant"/>
</dbReference>
<keyword evidence="1" id="KW-0677">Repeat</keyword>
<organism evidence="6 7">
    <name type="scientific">Panicum virgatum</name>
    <name type="common">Blackwell switchgrass</name>
    <dbReference type="NCBI Taxonomy" id="38727"/>
    <lineage>
        <taxon>Eukaryota</taxon>
        <taxon>Viridiplantae</taxon>
        <taxon>Streptophyta</taxon>
        <taxon>Embryophyta</taxon>
        <taxon>Tracheophyta</taxon>
        <taxon>Spermatophyta</taxon>
        <taxon>Magnoliopsida</taxon>
        <taxon>Liliopsida</taxon>
        <taxon>Poales</taxon>
        <taxon>Poaceae</taxon>
        <taxon>PACMAD clade</taxon>
        <taxon>Panicoideae</taxon>
        <taxon>Panicodae</taxon>
        <taxon>Paniceae</taxon>
        <taxon>Panicinae</taxon>
        <taxon>Panicum</taxon>
        <taxon>Panicum sect. Hiantes</taxon>
    </lineage>
</organism>
<dbReference type="EMBL" id="CM029053">
    <property type="protein sequence ID" value="KAG2553778.1"/>
    <property type="molecule type" value="Genomic_DNA"/>
</dbReference>
<dbReference type="PANTHER" id="PTHR47926">
    <property type="entry name" value="PENTATRICOPEPTIDE REPEAT-CONTAINING PROTEIN"/>
    <property type="match status" value="1"/>
</dbReference>
<dbReference type="FunFam" id="1.25.40.10:FF:001385">
    <property type="entry name" value="Os01g0299150 protein"/>
    <property type="match status" value="1"/>
</dbReference>
<accession>A0A8T0NYE5</accession>
<dbReference type="InterPro" id="IPR011990">
    <property type="entry name" value="TPR-like_helical_dom_sf"/>
</dbReference>
<evidence type="ECO:0000256" key="5">
    <source>
        <dbReference type="SAM" id="Phobius"/>
    </source>
</evidence>
<reference evidence="6" key="1">
    <citation type="submission" date="2020-05" db="EMBL/GenBank/DDBJ databases">
        <title>WGS assembly of Panicum virgatum.</title>
        <authorList>
            <person name="Lovell J.T."/>
            <person name="Jenkins J."/>
            <person name="Shu S."/>
            <person name="Juenger T.E."/>
            <person name="Schmutz J."/>
        </authorList>
    </citation>
    <scope>NUCLEOTIDE SEQUENCE</scope>
    <source>
        <strain evidence="6">AP13</strain>
    </source>
</reference>
<evidence type="ECO:0000256" key="1">
    <source>
        <dbReference type="ARBA" id="ARBA00022737"/>
    </source>
</evidence>
<dbReference type="GO" id="GO:0099402">
    <property type="term" value="P:plant organ development"/>
    <property type="evidence" value="ECO:0007669"/>
    <property type="project" value="UniProtKB-ARBA"/>
</dbReference>
<dbReference type="PROSITE" id="PS51375">
    <property type="entry name" value="PPR"/>
    <property type="match status" value="2"/>
</dbReference>
<dbReference type="AlphaFoldDB" id="A0A8T0NYE5"/>
<evidence type="ECO:0000313" key="6">
    <source>
        <dbReference type="EMBL" id="KAG2553778.1"/>
    </source>
</evidence>
<dbReference type="Gene3D" id="1.25.40.10">
    <property type="entry name" value="Tetratricopeptide repeat domain"/>
    <property type="match status" value="3"/>
</dbReference>
<evidence type="ECO:0008006" key="8">
    <source>
        <dbReference type="Google" id="ProtNLM"/>
    </source>
</evidence>
<dbReference type="InterPro" id="IPR002885">
    <property type="entry name" value="PPR_rpt"/>
</dbReference>
<sequence>MVEKNQTQISEEYSAKKKEGAAEYGESPSNFDAGRMIRPRGDVVSWTKRVSALARSGRAAEAVAAFARMDAQPNALTLASVLPACAALRSLSAGRAVHRFWLRRGGAPGANLIVDNAVLDVYIKCGALGSARRLFDGMPERDVRSWTALVWGLARGGSPHDAVGMFRAMLLDGGGAAPNEATVVSVLHAVARTGSLACGEALQSYALKRGLAGEQVVGNALINAYAKCGDAPMAFRAFCEIPEKDLVSWGTVTMAMAVNGRCREALLLLLLMLRRGVQPDSVVFLALLSACCHAGLADLALLFLDAMARVYGIAPGKEHYTSALDACGRAGRLDRFEEIVSQLPVEYDQQVLGVYYASASKWEPLWERFLDVEVDAGGGMYALMSKSLADAGRWEDASAVRERMTAKRIEKDVACTWI</sequence>
<evidence type="ECO:0000256" key="3">
    <source>
        <dbReference type="PROSITE-ProRule" id="PRU00708"/>
    </source>
</evidence>
<dbReference type="Proteomes" id="UP000823388">
    <property type="component" value="Chromosome 9K"/>
</dbReference>
<keyword evidence="5" id="KW-0472">Membrane</keyword>
<dbReference type="GO" id="GO:0003723">
    <property type="term" value="F:RNA binding"/>
    <property type="evidence" value="ECO:0007669"/>
    <property type="project" value="InterPro"/>
</dbReference>